<dbReference type="Proteomes" id="UP000440578">
    <property type="component" value="Unassembled WGS sequence"/>
</dbReference>
<feature type="domain" description="Chitin-binding type-2" evidence="7">
    <location>
        <begin position="399"/>
        <end position="457"/>
    </location>
</feature>
<gene>
    <name evidence="8" type="primary">obst-E_8</name>
    <name evidence="8" type="ORF">FJT64_027511</name>
</gene>
<keyword evidence="9" id="KW-1185">Reference proteome</keyword>
<evidence type="ECO:0000256" key="1">
    <source>
        <dbReference type="ARBA" id="ARBA00022669"/>
    </source>
</evidence>
<evidence type="ECO:0000256" key="3">
    <source>
        <dbReference type="ARBA" id="ARBA00022737"/>
    </source>
</evidence>
<feature type="domain" description="Chitin-binding type-2" evidence="7">
    <location>
        <begin position="260"/>
        <end position="319"/>
    </location>
</feature>
<comment type="caution">
    <text evidence="8">The sequence shown here is derived from an EMBL/GenBank/DDBJ whole genome shotgun (WGS) entry which is preliminary data.</text>
</comment>
<keyword evidence="5" id="KW-0325">Glycoprotein</keyword>
<keyword evidence="3" id="KW-0677">Repeat</keyword>
<dbReference type="PROSITE" id="PS50940">
    <property type="entry name" value="CHIT_BIND_II"/>
    <property type="match status" value="5"/>
</dbReference>
<keyword evidence="2" id="KW-0732">Signal</keyword>
<dbReference type="PANTHER" id="PTHR23301:SF100">
    <property type="entry name" value="GASP, ISOFORM A"/>
    <property type="match status" value="1"/>
</dbReference>
<feature type="region of interest" description="Disordered" evidence="6">
    <location>
        <begin position="43"/>
        <end position="92"/>
    </location>
</feature>
<dbReference type="Pfam" id="PF01607">
    <property type="entry name" value="CBM_14"/>
    <property type="match status" value="5"/>
</dbReference>
<feature type="compositionally biased region" description="Basic residues" evidence="6">
    <location>
        <begin position="118"/>
        <end position="129"/>
    </location>
</feature>
<evidence type="ECO:0000256" key="5">
    <source>
        <dbReference type="ARBA" id="ARBA00023180"/>
    </source>
</evidence>
<dbReference type="SMART" id="SM00494">
    <property type="entry name" value="ChtBD2"/>
    <property type="match status" value="5"/>
</dbReference>
<evidence type="ECO:0000313" key="8">
    <source>
        <dbReference type="EMBL" id="KAF0299846.1"/>
    </source>
</evidence>
<organism evidence="8 9">
    <name type="scientific">Amphibalanus amphitrite</name>
    <name type="common">Striped barnacle</name>
    <name type="synonym">Balanus amphitrite</name>
    <dbReference type="NCBI Taxonomy" id="1232801"/>
    <lineage>
        <taxon>Eukaryota</taxon>
        <taxon>Metazoa</taxon>
        <taxon>Ecdysozoa</taxon>
        <taxon>Arthropoda</taxon>
        <taxon>Crustacea</taxon>
        <taxon>Multicrustacea</taxon>
        <taxon>Cirripedia</taxon>
        <taxon>Thoracica</taxon>
        <taxon>Thoracicalcarea</taxon>
        <taxon>Balanomorpha</taxon>
        <taxon>Balanoidea</taxon>
        <taxon>Balanidae</taxon>
        <taxon>Amphibalaninae</taxon>
        <taxon>Amphibalanus</taxon>
    </lineage>
</organism>
<evidence type="ECO:0000256" key="6">
    <source>
        <dbReference type="SAM" id="MobiDB-lite"/>
    </source>
</evidence>
<dbReference type="GO" id="GO:0008061">
    <property type="term" value="F:chitin binding"/>
    <property type="evidence" value="ECO:0007669"/>
    <property type="project" value="UniProtKB-KW"/>
</dbReference>
<feature type="compositionally biased region" description="Low complexity" evidence="6">
    <location>
        <begin position="162"/>
        <end position="182"/>
    </location>
</feature>
<dbReference type="SUPFAM" id="SSF57625">
    <property type="entry name" value="Invertebrate chitin-binding proteins"/>
    <property type="match status" value="5"/>
</dbReference>
<protein>
    <submittedName>
        <fullName evidence="8">Protein obstructor-E</fullName>
    </submittedName>
</protein>
<reference evidence="8 9" key="1">
    <citation type="submission" date="2019-07" db="EMBL/GenBank/DDBJ databases">
        <title>Draft genome assembly of a fouling barnacle, Amphibalanus amphitrite (Darwin, 1854): The first reference genome for Thecostraca.</title>
        <authorList>
            <person name="Kim W."/>
        </authorList>
    </citation>
    <scope>NUCLEOTIDE SEQUENCE [LARGE SCALE GENOMIC DNA]</scope>
    <source>
        <strain evidence="8">SNU_AA5</strain>
        <tissue evidence="8">Soma without cirri and trophi</tissue>
    </source>
</reference>
<dbReference type="Gene3D" id="2.170.140.10">
    <property type="entry name" value="Chitin binding domain"/>
    <property type="match status" value="5"/>
</dbReference>
<feature type="domain" description="Chitin-binding type-2" evidence="7">
    <location>
        <begin position="191"/>
        <end position="249"/>
    </location>
</feature>
<evidence type="ECO:0000256" key="2">
    <source>
        <dbReference type="ARBA" id="ARBA00022729"/>
    </source>
</evidence>
<evidence type="ECO:0000256" key="4">
    <source>
        <dbReference type="ARBA" id="ARBA00023157"/>
    </source>
</evidence>
<sequence length="538" mass="58948">MGPCLSLRFSCGLAVPGCCHSGQLGRQTTGNGLSRPSAVGLVPADSARLPSRAGRSRAETGRETGCPESTRRPPGGRRRAVTAATRGRLRRPPAAPAMWRSLVLCFLLLALASGLRPPRRRARPLRRGPPRGAVAADTPAVDTDTTTPDASTEAPPPPPPTTTERPSTTTTRVTTRHTTAAPEPLPDVDYETECPEKYGFFADAFQCDRYYECHNYQITEHLCPDGMVFNDFSTEYGRCDLMHVVNCTGREELQEPQPAGPLCPRQNGYYPDPDPTICNKFTQCTEGKANHLTCPAGLLFSLTTSTCQWPDQAGRNCNSEAQDSFVQEFVCPESYGDFPDAINCDYFWRCEKGVAKPMECEDGHAFDPRLRGTIYPCDYTFSVNCTGREQLQNPIPGTDPVCLRQNGIFPHEFECGKFYTCKEGLATESECATGLHLSLDSMECVWPEVANRGPCDTPAREGNFTCPPDAANALDALGNRAINPTYFHPTDCRFFYVCLNGINPELRGCPDSTVFNDATAQCDDPANVPGCENYYEPL</sequence>
<accession>A0A6A4VY87</accession>
<keyword evidence="4" id="KW-1015">Disulfide bond</keyword>
<feature type="domain" description="Chitin-binding type-2" evidence="7">
    <location>
        <begin position="328"/>
        <end position="387"/>
    </location>
</feature>
<keyword evidence="1" id="KW-0147">Chitin-binding</keyword>
<dbReference type="InterPro" id="IPR036508">
    <property type="entry name" value="Chitin-bd_dom_sf"/>
</dbReference>
<evidence type="ECO:0000313" key="9">
    <source>
        <dbReference type="Proteomes" id="UP000440578"/>
    </source>
</evidence>
<dbReference type="EMBL" id="VIIS01001326">
    <property type="protein sequence ID" value="KAF0299846.1"/>
    <property type="molecule type" value="Genomic_DNA"/>
</dbReference>
<dbReference type="PANTHER" id="PTHR23301">
    <property type="entry name" value="CHITIN BINDING PERITROPHIN-A"/>
    <property type="match status" value="1"/>
</dbReference>
<dbReference type="InterPro" id="IPR051940">
    <property type="entry name" value="Chitin_bind-dev_reg"/>
</dbReference>
<feature type="compositionally biased region" description="Low complexity" evidence="6">
    <location>
        <begin position="130"/>
        <end position="153"/>
    </location>
</feature>
<proteinExistence type="predicted"/>
<feature type="domain" description="Chitin-binding type-2" evidence="7">
    <location>
        <begin position="463"/>
        <end position="533"/>
    </location>
</feature>
<dbReference type="AlphaFoldDB" id="A0A6A4VY87"/>
<dbReference type="GO" id="GO:0005576">
    <property type="term" value="C:extracellular region"/>
    <property type="evidence" value="ECO:0007669"/>
    <property type="project" value="InterPro"/>
</dbReference>
<name>A0A6A4VY87_AMPAM</name>
<evidence type="ECO:0000259" key="7">
    <source>
        <dbReference type="PROSITE" id="PS50940"/>
    </source>
</evidence>
<dbReference type="OrthoDB" id="439917at2759"/>
<dbReference type="InterPro" id="IPR002557">
    <property type="entry name" value="Chitin-bd_dom"/>
</dbReference>
<feature type="region of interest" description="Disordered" evidence="6">
    <location>
        <begin position="118"/>
        <end position="189"/>
    </location>
</feature>